<protein>
    <submittedName>
        <fullName evidence="1">Uncharacterized protein</fullName>
    </submittedName>
</protein>
<dbReference type="AlphaFoldDB" id="M7NUF9"/>
<dbReference type="Proteomes" id="UP000012019">
    <property type="component" value="Unassembled WGS sequence"/>
</dbReference>
<dbReference type="PATRIC" id="fig|1286106.3.peg.2047"/>
<keyword evidence="2" id="KW-1185">Reference proteome</keyword>
<evidence type="ECO:0000313" key="2">
    <source>
        <dbReference type="Proteomes" id="UP000012019"/>
    </source>
</evidence>
<organism evidence="1 2">
    <name type="scientific">Methylophaga lonarensis MPL</name>
    <dbReference type="NCBI Taxonomy" id="1286106"/>
    <lineage>
        <taxon>Bacteria</taxon>
        <taxon>Pseudomonadati</taxon>
        <taxon>Pseudomonadota</taxon>
        <taxon>Gammaproteobacteria</taxon>
        <taxon>Thiotrichales</taxon>
        <taxon>Piscirickettsiaceae</taxon>
        <taxon>Methylophaga</taxon>
    </lineage>
</organism>
<dbReference type="RefSeq" id="WP_009727018.1">
    <property type="nucleotide sequence ID" value="NZ_APHR01000056.1"/>
</dbReference>
<gene>
    <name evidence="1" type="ORF">MPL1_10242</name>
</gene>
<proteinExistence type="predicted"/>
<comment type="caution">
    <text evidence="1">The sequence shown here is derived from an EMBL/GenBank/DDBJ whole genome shotgun (WGS) entry which is preliminary data.</text>
</comment>
<evidence type="ECO:0000313" key="1">
    <source>
        <dbReference type="EMBL" id="EMR12413.1"/>
    </source>
</evidence>
<dbReference type="EMBL" id="APHR01000056">
    <property type="protein sequence ID" value="EMR12413.1"/>
    <property type="molecule type" value="Genomic_DNA"/>
</dbReference>
<dbReference type="STRING" id="1286106.MPL1_10242"/>
<name>M7NUF9_9GAMM</name>
<sequence>MNLIGRFTVFLILTFSGINLVSADMADSHQLSEFAFVKEFSGKSAEYVREALGEPEQVSVRENASGRVEFLVYKDLVKVGNSSNRYKYTQIGIINGYVETIGNTNRAP</sequence>
<accession>M7NUF9</accession>
<reference evidence="1 2" key="1">
    <citation type="journal article" date="2013" name="Genome Announc.">
        <title>Draft Genome Sequence of Methylophaga lonarensis MPLT, a Haloalkaliphilic (Non-Methane-Utilizing) Methylotroph.</title>
        <authorList>
            <person name="Shetty S.A."/>
            <person name="Marathe N.P."/>
            <person name="Munot H."/>
            <person name="Antony C.P."/>
            <person name="Dhotre D.P."/>
            <person name="Murrell J.C."/>
            <person name="Shouche Y.S."/>
        </authorList>
    </citation>
    <scope>NUCLEOTIDE SEQUENCE [LARGE SCALE GENOMIC DNA]</scope>
    <source>
        <strain evidence="1 2">MPL</strain>
    </source>
</reference>